<name>A0A397SRB7_9GLOM</name>
<proteinExistence type="predicted"/>
<dbReference type="AlphaFoldDB" id="A0A397SRB7"/>
<evidence type="ECO:0000256" key="1">
    <source>
        <dbReference type="SAM" id="Phobius"/>
    </source>
</evidence>
<dbReference type="Proteomes" id="UP000265703">
    <property type="component" value="Unassembled WGS sequence"/>
</dbReference>
<keyword evidence="1" id="KW-0812">Transmembrane</keyword>
<sequence length="131" mass="15669">MIILQKSNSFKQSRKGQIYHKQYKRGTSITSMLIPCQIRQILYEIFFFQIISKMTCQPNIVWIFIMYYVFQILGRSFLKTKNGNKKGKSSHFFLLEPDFENVSLTYNKHYPSILNFMEVRFVFTICINLIL</sequence>
<keyword evidence="1" id="KW-0472">Membrane</keyword>
<evidence type="ECO:0008006" key="4">
    <source>
        <dbReference type="Google" id="ProtNLM"/>
    </source>
</evidence>
<evidence type="ECO:0000313" key="3">
    <source>
        <dbReference type="Proteomes" id="UP000265703"/>
    </source>
</evidence>
<feature type="transmembrane region" description="Helical" evidence="1">
    <location>
        <begin position="60"/>
        <end position="78"/>
    </location>
</feature>
<gene>
    <name evidence="2" type="ORF">C1645_774298</name>
</gene>
<feature type="non-terminal residue" evidence="2">
    <location>
        <position position="131"/>
    </location>
</feature>
<accession>A0A397SRB7</accession>
<organism evidence="2 3">
    <name type="scientific">Glomus cerebriforme</name>
    <dbReference type="NCBI Taxonomy" id="658196"/>
    <lineage>
        <taxon>Eukaryota</taxon>
        <taxon>Fungi</taxon>
        <taxon>Fungi incertae sedis</taxon>
        <taxon>Mucoromycota</taxon>
        <taxon>Glomeromycotina</taxon>
        <taxon>Glomeromycetes</taxon>
        <taxon>Glomerales</taxon>
        <taxon>Glomeraceae</taxon>
        <taxon>Glomus</taxon>
    </lineage>
</organism>
<comment type="caution">
    <text evidence="2">The sequence shown here is derived from an EMBL/GenBank/DDBJ whole genome shotgun (WGS) entry which is preliminary data.</text>
</comment>
<protein>
    <recommendedName>
        <fullName evidence="4">Transmembrane protein</fullName>
    </recommendedName>
</protein>
<keyword evidence="1" id="KW-1133">Transmembrane helix</keyword>
<evidence type="ECO:0000313" key="2">
    <source>
        <dbReference type="EMBL" id="RIA88720.1"/>
    </source>
</evidence>
<dbReference type="EMBL" id="QKYT01000251">
    <property type="protein sequence ID" value="RIA88720.1"/>
    <property type="molecule type" value="Genomic_DNA"/>
</dbReference>
<keyword evidence="3" id="KW-1185">Reference proteome</keyword>
<reference evidence="2 3" key="1">
    <citation type="submission" date="2018-06" db="EMBL/GenBank/DDBJ databases">
        <title>Comparative genomics reveals the genomic features of Rhizophagus irregularis, R. cerebriforme, R. diaphanum and Gigaspora rosea, and their symbiotic lifestyle signature.</title>
        <authorList>
            <person name="Morin E."/>
            <person name="San Clemente H."/>
            <person name="Chen E.C.H."/>
            <person name="De La Providencia I."/>
            <person name="Hainaut M."/>
            <person name="Kuo A."/>
            <person name="Kohler A."/>
            <person name="Murat C."/>
            <person name="Tang N."/>
            <person name="Roy S."/>
            <person name="Loubradou J."/>
            <person name="Henrissat B."/>
            <person name="Grigoriev I.V."/>
            <person name="Corradi N."/>
            <person name="Roux C."/>
            <person name="Martin F.M."/>
        </authorList>
    </citation>
    <scope>NUCLEOTIDE SEQUENCE [LARGE SCALE GENOMIC DNA]</scope>
    <source>
        <strain evidence="2 3">DAOM 227022</strain>
    </source>
</reference>